<dbReference type="InterPro" id="IPR012658">
    <property type="entry name" value="YheV"/>
</dbReference>
<proteinExistence type="predicted"/>
<dbReference type="STRING" id="579405.Dd703_0378"/>
<accession>C6C847</accession>
<dbReference type="NCBIfam" id="TIGR02443">
    <property type="entry name" value="YheV family putative zinc ribbon protein"/>
    <property type="match status" value="1"/>
</dbReference>
<keyword evidence="2" id="KW-1185">Reference proteome</keyword>
<name>C6C847_MUSP7</name>
<reference evidence="1" key="1">
    <citation type="submission" date="2009-06" db="EMBL/GenBank/DDBJ databases">
        <title>Complete sequence of Dickeya dadantii Ech703.</title>
        <authorList>
            <consortium name="US DOE Joint Genome Institute"/>
            <person name="Lucas S."/>
            <person name="Copeland A."/>
            <person name="Lapidus A."/>
            <person name="Glavina del Rio T."/>
            <person name="Dalin E."/>
            <person name="Tice H."/>
            <person name="Bruce D."/>
            <person name="Goodwin L."/>
            <person name="Pitluck S."/>
            <person name="Chertkov O."/>
            <person name="Brettin T."/>
            <person name="Detter J.C."/>
            <person name="Han C."/>
            <person name="Larimer F."/>
            <person name="Land M."/>
            <person name="Hauser L."/>
            <person name="Kyrpides N."/>
            <person name="Mikhailova N."/>
            <person name="Balakrishnan V."/>
            <person name="Glasner J."/>
            <person name="Perna N.T."/>
        </authorList>
    </citation>
    <scope>NUCLEOTIDE SEQUENCE [LARGE SCALE GENOMIC DNA]</scope>
    <source>
        <strain evidence="1">Ech703</strain>
    </source>
</reference>
<dbReference type="eggNOG" id="COG3529">
    <property type="taxonomic scope" value="Bacteria"/>
</dbReference>
<organism evidence="1 2">
    <name type="scientific">Musicola paradisiaca (strain Ech703)</name>
    <name type="common">Dickeya paradisiaca</name>
    <name type="synonym">Dickeya dadantii</name>
    <dbReference type="NCBI Taxonomy" id="579405"/>
    <lineage>
        <taxon>Bacteria</taxon>
        <taxon>Pseudomonadati</taxon>
        <taxon>Pseudomonadota</taxon>
        <taxon>Gammaproteobacteria</taxon>
        <taxon>Enterobacterales</taxon>
        <taxon>Pectobacteriaceae</taxon>
        <taxon>Musicola</taxon>
    </lineage>
</organism>
<dbReference type="KEGG" id="dda:Dd703_0378"/>
<evidence type="ECO:0000313" key="1">
    <source>
        <dbReference type="EMBL" id="ACS84192.1"/>
    </source>
</evidence>
<dbReference type="Proteomes" id="UP000002734">
    <property type="component" value="Chromosome"/>
</dbReference>
<evidence type="ECO:0000313" key="2">
    <source>
        <dbReference type="Proteomes" id="UP000002734"/>
    </source>
</evidence>
<protein>
    <submittedName>
        <fullName evidence="1">Uncharacterized protein</fullName>
    </submittedName>
</protein>
<sequence>MRKRFIAGAVCPQCHSQDTLAVGREDEQDVVVCVRCGYRQRQPEAGQKPEEAASDRLIGIFRPQ</sequence>
<dbReference type="EMBL" id="CP001654">
    <property type="protein sequence ID" value="ACS84192.1"/>
    <property type="molecule type" value="Genomic_DNA"/>
</dbReference>
<dbReference type="RefSeq" id="WP_012764015.1">
    <property type="nucleotide sequence ID" value="NC_012880.1"/>
</dbReference>
<dbReference type="Pfam" id="PF09526">
    <property type="entry name" value="DUF2387"/>
    <property type="match status" value="1"/>
</dbReference>
<gene>
    <name evidence="1" type="ordered locus">Dd703_0378</name>
</gene>
<dbReference type="HOGENOM" id="CLU_186875_0_0_6"/>
<dbReference type="AlphaFoldDB" id="C6C847"/>